<accession>A0A183GEU7</accession>
<evidence type="ECO:0000313" key="3">
    <source>
        <dbReference type="WBParaSite" id="HPBE_0002088401-mRNA-1"/>
    </source>
</evidence>
<reference evidence="1 2" key="1">
    <citation type="submission" date="2018-11" db="EMBL/GenBank/DDBJ databases">
        <authorList>
            <consortium name="Pathogen Informatics"/>
        </authorList>
    </citation>
    <scope>NUCLEOTIDE SEQUENCE [LARGE SCALE GENOMIC DNA]</scope>
</reference>
<name>A0A183GEU7_HELPZ</name>
<evidence type="ECO:0000313" key="1">
    <source>
        <dbReference type="EMBL" id="VDP22300.1"/>
    </source>
</evidence>
<gene>
    <name evidence="1" type="ORF">HPBE_LOCUS20884</name>
</gene>
<evidence type="ECO:0000313" key="2">
    <source>
        <dbReference type="Proteomes" id="UP000050761"/>
    </source>
</evidence>
<reference evidence="3" key="2">
    <citation type="submission" date="2019-09" db="UniProtKB">
        <authorList>
            <consortium name="WormBaseParasite"/>
        </authorList>
    </citation>
    <scope>IDENTIFICATION</scope>
</reference>
<dbReference type="EMBL" id="UZAH01032519">
    <property type="protein sequence ID" value="VDP22300.1"/>
    <property type="molecule type" value="Genomic_DNA"/>
</dbReference>
<dbReference type="AlphaFoldDB" id="A0A183GEU7"/>
<dbReference type="WBParaSite" id="HPBE_0002088401-mRNA-1">
    <property type="protein sequence ID" value="HPBE_0002088401-mRNA-1"/>
    <property type="gene ID" value="HPBE_0002088401"/>
</dbReference>
<dbReference type="Proteomes" id="UP000050761">
    <property type="component" value="Unassembled WGS sequence"/>
</dbReference>
<protein>
    <submittedName>
        <fullName evidence="3">Transmembrane protein</fullName>
    </submittedName>
</protein>
<keyword evidence="2" id="KW-1185">Reference proteome</keyword>
<proteinExistence type="predicted"/>
<organism evidence="2 3">
    <name type="scientific">Heligmosomoides polygyrus</name>
    <name type="common">Parasitic roundworm</name>
    <dbReference type="NCBI Taxonomy" id="6339"/>
    <lineage>
        <taxon>Eukaryota</taxon>
        <taxon>Metazoa</taxon>
        <taxon>Ecdysozoa</taxon>
        <taxon>Nematoda</taxon>
        <taxon>Chromadorea</taxon>
        <taxon>Rhabditida</taxon>
        <taxon>Rhabditina</taxon>
        <taxon>Rhabditomorpha</taxon>
        <taxon>Strongyloidea</taxon>
        <taxon>Heligmosomidae</taxon>
        <taxon>Heligmosomoides</taxon>
    </lineage>
</organism>
<accession>A0A3P8BVW7</accession>
<sequence length="187" mass="21049">MGCGVVEEEDLLEALRPNKCESPVHLFYFVHHGLGVHRHAFGKQIPALKVLLTVNISPNEAASILRLDIYADRNRSSRRLTELTNNLIYKYIQVCRPGLAVVYTSGIWLTVIVATNTGLVVNWALMNVLCGWPTVKLIMLIREWVLENYHFNIFGATFSAVSIKVVPEGAIGPYTDLERLPEKRFAT</sequence>